<accession>A0A6A6BIT9</accession>
<evidence type="ECO:0000256" key="2">
    <source>
        <dbReference type="ARBA" id="ARBA00023004"/>
    </source>
</evidence>
<keyword evidence="4" id="KW-1133">Transmembrane helix</keyword>
<evidence type="ECO:0000313" key="6">
    <source>
        <dbReference type="EMBL" id="KAF2143194.1"/>
    </source>
</evidence>
<keyword evidence="2" id="KW-0408">Iron</keyword>
<dbReference type="EMBL" id="ML995482">
    <property type="protein sequence ID" value="KAF2143194.1"/>
    <property type="molecule type" value="Genomic_DNA"/>
</dbReference>
<evidence type="ECO:0000313" key="7">
    <source>
        <dbReference type="Proteomes" id="UP000799438"/>
    </source>
</evidence>
<feature type="compositionally biased region" description="Basic and acidic residues" evidence="3">
    <location>
        <begin position="38"/>
        <end position="50"/>
    </location>
</feature>
<evidence type="ECO:0000256" key="5">
    <source>
        <dbReference type="SAM" id="SignalP"/>
    </source>
</evidence>
<feature type="signal peptide" evidence="5">
    <location>
        <begin position="1"/>
        <end position="28"/>
    </location>
</feature>
<dbReference type="GO" id="GO:0019760">
    <property type="term" value="P:glucosinolate metabolic process"/>
    <property type="evidence" value="ECO:0007669"/>
    <property type="project" value="UniProtKB-ARBA"/>
</dbReference>
<evidence type="ECO:0000256" key="1">
    <source>
        <dbReference type="ARBA" id="ARBA00022737"/>
    </source>
</evidence>
<evidence type="ECO:0008006" key="8">
    <source>
        <dbReference type="Google" id="ProtNLM"/>
    </source>
</evidence>
<evidence type="ECO:0000256" key="3">
    <source>
        <dbReference type="SAM" id="MobiDB-lite"/>
    </source>
</evidence>
<name>A0A6A6BIT9_9PEZI</name>
<keyword evidence="7" id="KW-1185">Reference proteome</keyword>
<keyword evidence="1" id="KW-0677">Repeat</keyword>
<dbReference type="PANTHER" id="PTHR47435:SF4">
    <property type="entry name" value="KELCH REPEAT PROTEIN (AFU_ORTHOLOGUE AFUA_5G12780)"/>
    <property type="match status" value="1"/>
</dbReference>
<keyword evidence="4" id="KW-0472">Membrane</keyword>
<protein>
    <recommendedName>
        <fullName evidence="8">Kelch repeat protein</fullName>
    </recommendedName>
</protein>
<keyword evidence="4" id="KW-0812">Transmembrane</keyword>
<dbReference type="GeneID" id="54296390"/>
<gene>
    <name evidence="6" type="ORF">K452DRAFT_268529</name>
</gene>
<dbReference type="InterPro" id="IPR015915">
    <property type="entry name" value="Kelch-typ_b-propeller"/>
</dbReference>
<feature type="region of interest" description="Disordered" evidence="3">
    <location>
        <begin position="38"/>
        <end position="57"/>
    </location>
</feature>
<feature type="region of interest" description="Disordered" evidence="3">
    <location>
        <begin position="456"/>
        <end position="481"/>
    </location>
</feature>
<reference evidence="6" key="1">
    <citation type="journal article" date="2020" name="Stud. Mycol.">
        <title>101 Dothideomycetes genomes: a test case for predicting lifestyles and emergence of pathogens.</title>
        <authorList>
            <person name="Haridas S."/>
            <person name="Albert R."/>
            <person name="Binder M."/>
            <person name="Bloem J."/>
            <person name="Labutti K."/>
            <person name="Salamov A."/>
            <person name="Andreopoulos B."/>
            <person name="Baker S."/>
            <person name="Barry K."/>
            <person name="Bills G."/>
            <person name="Bluhm B."/>
            <person name="Cannon C."/>
            <person name="Castanera R."/>
            <person name="Culley D."/>
            <person name="Daum C."/>
            <person name="Ezra D."/>
            <person name="Gonzalez J."/>
            <person name="Henrissat B."/>
            <person name="Kuo A."/>
            <person name="Liang C."/>
            <person name="Lipzen A."/>
            <person name="Lutzoni F."/>
            <person name="Magnuson J."/>
            <person name="Mondo S."/>
            <person name="Nolan M."/>
            <person name="Ohm R."/>
            <person name="Pangilinan J."/>
            <person name="Park H.-J."/>
            <person name="Ramirez L."/>
            <person name="Alfaro M."/>
            <person name="Sun H."/>
            <person name="Tritt A."/>
            <person name="Yoshinaga Y."/>
            <person name="Zwiers L.-H."/>
            <person name="Turgeon B."/>
            <person name="Goodwin S."/>
            <person name="Spatafora J."/>
            <person name="Crous P."/>
            <person name="Grigoriev I."/>
        </authorList>
    </citation>
    <scope>NUCLEOTIDE SEQUENCE</scope>
    <source>
        <strain evidence="6">CBS 121167</strain>
    </source>
</reference>
<dbReference type="PANTHER" id="PTHR47435">
    <property type="entry name" value="KELCH REPEAT PROTEIN (AFU_ORTHOLOGUE AFUA_5G12780)"/>
    <property type="match status" value="1"/>
</dbReference>
<sequence>MFFVSLSQPSGFAALVLAICQFFLCVEAAQLPSRPWRRATDETGVKRRQEGSPTAPNFIRRAHHDSIVLGDYIYIDGGEVSQYINGKADSLSVRQNNNTLSIYLGSSWDASSVEIQTIDKQDAPVYKDPSLWSNGKDGIYMFSGEPSYYLDETSADIALWKFTATSSGSGTWDKQNPSDARGFNQLTRPAMALAASYHNTGYVLGGCASGVPVPGMVSYNWTSGQWSNASTSAYTALGTAVAGKLHHVPMYGKDGLLFLLGGSSTATMTGCRENGRDRSQIPFNNITIYDPEDGKWYSQTTTGDSPPMRETFCLVGAQGNNDTYEIFVMSGYDSFHEKTLDDMYILSLPGFHWFRVSDTSGSNRYAHTCNLVGNRQMLSIGGIDWDKGFPEAWQDVDPWEQGLGVFDLTELKWKTNYDAGADAYKSPQVVQDWYNQGNAKDVAWRDDQVRALFSAETAAQAGPSNSSSSRDDEDGSTSNNTGAIVGGTVGGVAALLLLACLAWFLLRRRKRANSANIHGATSQPITYTHQQEYPNNFSDVGYRPVAEADWERAVSEMPANKVVRELPNATSVQELPN</sequence>
<dbReference type="Gene3D" id="1.20.5.510">
    <property type="entry name" value="Single helix bin"/>
    <property type="match status" value="1"/>
</dbReference>
<dbReference type="AlphaFoldDB" id="A0A6A6BIT9"/>
<proteinExistence type="predicted"/>
<organism evidence="6 7">
    <name type="scientific">Aplosporella prunicola CBS 121167</name>
    <dbReference type="NCBI Taxonomy" id="1176127"/>
    <lineage>
        <taxon>Eukaryota</taxon>
        <taxon>Fungi</taxon>
        <taxon>Dikarya</taxon>
        <taxon>Ascomycota</taxon>
        <taxon>Pezizomycotina</taxon>
        <taxon>Dothideomycetes</taxon>
        <taxon>Dothideomycetes incertae sedis</taxon>
        <taxon>Botryosphaeriales</taxon>
        <taxon>Aplosporellaceae</taxon>
        <taxon>Aplosporella</taxon>
    </lineage>
</organism>
<dbReference type="Proteomes" id="UP000799438">
    <property type="component" value="Unassembled WGS sequence"/>
</dbReference>
<dbReference type="SUPFAM" id="SSF117281">
    <property type="entry name" value="Kelch motif"/>
    <property type="match status" value="1"/>
</dbReference>
<feature type="transmembrane region" description="Helical" evidence="4">
    <location>
        <begin position="483"/>
        <end position="506"/>
    </location>
</feature>
<dbReference type="RefSeq" id="XP_033398906.1">
    <property type="nucleotide sequence ID" value="XM_033538894.1"/>
</dbReference>
<feature type="chain" id="PRO_5025404666" description="Kelch repeat protein" evidence="5">
    <location>
        <begin position="29"/>
        <end position="577"/>
    </location>
</feature>
<evidence type="ECO:0000256" key="4">
    <source>
        <dbReference type="SAM" id="Phobius"/>
    </source>
</evidence>
<dbReference type="Gene3D" id="2.120.10.80">
    <property type="entry name" value="Kelch-type beta propeller"/>
    <property type="match status" value="1"/>
</dbReference>
<dbReference type="OrthoDB" id="10251809at2759"/>
<keyword evidence="5" id="KW-0732">Signal</keyword>